<feature type="binding site" evidence="9">
    <location>
        <position position="147"/>
    </location>
    <ligand>
        <name>5-phospho-alpha-D-ribose 1-diphosphate</name>
        <dbReference type="ChEBI" id="CHEBI:58017"/>
    </ligand>
</feature>
<dbReference type="EMBL" id="WUEK01000019">
    <property type="protein sequence ID" value="MXG92143.1"/>
    <property type="molecule type" value="Genomic_DNA"/>
</dbReference>
<proteinExistence type="inferred from homology"/>
<organism evidence="13 14">
    <name type="scientific">Nocardioides flavescens</name>
    <dbReference type="NCBI Taxonomy" id="2691959"/>
    <lineage>
        <taxon>Bacteria</taxon>
        <taxon>Bacillati</taxon>
        <taxon>Actinomycetota</taxon>
        <taxon>Actinomycetes</taxon>
        <taxon>Propionibacteriales</taxon>
        <taxon>Nocardioidaceae</taxon>
        <taxon>Nocardioides</taxon>
    </lineage>
</organism>
<keyword evidence="9" id="KW-0460">Magnesium</keyword>
<evidence type="ECO:0000256" key="5">
    <source>
        <dbReference type="ARBA" id="ARBA00022822"/>
    </source>
</evidence>
<feature type="domain" description="Glycosyl transferase family 3 N-terminal" evidence="12">
    <location>
        <begin position="72"/>
        <end position="133"/>
    </location>
</feature>
<evidence type="ECO:0000256" key="9">
    <source>
        <dbReference type="HAMAP-Rule" id="MF_00211"/>
    </source>
</evidence>
<keyword evidence="14" id="KW-1185">Reference proteome</keyword>
<comment type="caution">
    <text evidence="13">The sequence shown here is derived from an EMBL/GenBank/DDBJ whole genome shotgun (WGS) entry which is preliminary data.</text>
</comment>
<feature type="binding site" evidence="9">
    <location>
        <position position="292"/>
    </location>
    <ligand>
        <name>Mg(2+)</name>
        <dbReference type="ChEBI" id="CHEBI:18420"/>
        <label>2</label>
    </ligand>
</feature>
<dbReference type="Gene3D" id="3.40.1030.10">
    <property type="entry name" value="Nucleoside phosphorylase/phosphoribosyltransferase catalytic domain"/>
    <property type="match status" value="1"/>
</dbReference>
<comment type="similarity">
    <text evidence="9">Belongs to the anthranilate phosphoribosyltransferase family.</text>
</comment>
<feature type="binding site" evidence="9">
    <location>
        <position position="178"/>
    </location>
    <ligand>
        <name>anthranilate</name>
        <dbReference type="ChEBI" id="CHEBI:16567"/>
        <label>1</label>
    </ligand>
</feature>
<keyword evidence="9" id="KW-0479">Metal-binding</keyword>
<feature type="compositionally biased region" description="Basic and acidic residues" evidence="10">
    <location>
        <begin position="30"/>
        <end position="40"/>
    </location>
</feature>
<dbReference type="GO" id="GO:0000287">
    <property type="term" value="F:magnesium ion binding"/>
    <property type="evidence" value="ECO:0007669"/>
    <property type="project" value="UniProtKB-UniRule"/>
</dbReference>
<evidence type="ECO:0000256" key="1">
    <source>
        <dbReference type="ARBA" id="ARBA00004907"/>
    </source>
</evidence>
<feature type="binding site" evidence="9">
    <location>
        <begin position="175"/>
        <end position="183"/>
    </location>
    <ligand>
        <name>5-phospho-alpha-D-ribose 1-diphosphate</name>
        <dbReference type="ChEBI" id="CHEBI:58017"/>
    </ligand>
</feature>
<feature type="compositionally biased region" description="Low complexity" evidence="10">
    <location>
        <begin position="1"/>
        <end position="14"/>
    </location>
</feature>
<reference evidence="13 14" key="1">
    <citation type="submission" date="2019-12" db="EMBL/GenBank/DDBJ databases">
        <authorList>
            <person name="Kun Z."/>
        </authorList>
    </citation>
    <scope>NUCLEOTIDE SEQUENCE [LARGE SCALE GENOMIC DNA]</scope>
    <source>
        <strain evidence="13 14">YIM 123512</strain>
    </source>
</reference>
<feature type="binding site" evidence="9">
    <location>
        <position position="155"/>
    </location>
    <ligand>
        <name>5-phospho-alpha-D-ribose 1-diphosphate</name>
        <dbReference type="ChEBI" id="CHEBI:58017"/>
    </ligand>
</feature>
<comment type="function">
    <text evidence="9">Catalyzes the transfer of the phosphoribosyl group of 5-phosphorylribose-1-pyrophosphate (PRPP) to anthranilate to yield N-(5'-phosphoribosyl)-anthranilate (PRA).</text>
</comment>
<feature type="binding site" evidence="9">
    <location>
        <position position="159"/>
    </location>
    <ligand>
        <name>Mg(2+)</name>
        <dbReference type="ChEBI" id="CHEBI:18420"/>
        <label>1</label>
    </ligand>
</feature>
<dbReference type="GO" id="GO:0004048">
    <property type="term" value="F:anthranilate phosphoribosyltransferase activity"/>
    <property type="evidence" value="ECO:0007669"/>
    <property type="project" value="UniProtKB-UniRule"/>
</dbReference>
<dbReference type="NCBIfam" id="TIGR01245">
    <property type="entry name" value="trpD"/>
    <property type="match status" value="1"/>
</dbReference>
<comment type="cofactor">
    <cofactor evidence="9">
        <name>Mg(2+)</name>
        <dbReference type="ChEBI" id="CHEBI:18420"/>
    </cofactor>
    <text evidence="9">Binds 2 magnesium ions per monomer.</text>
</comment>
<feature type="binding site" evidence="9">
    <location>
        <position position="291"/>
    </location>
    <ligand>
        <name>Mg(2+)</name>
        <dbReference type="ChEBI" id="CHEBI:18420"/>
        <label>2</label>
    </ligand>
</feature>
<dbReference type="GO" id="GO:0005829">
    <property type="term" value="C:cytosol"/>
    <property type="evidence" value="ECO:0007669"/>
    <property type="project" value="TreeGrafter"/>
</dbReference>
<dbReference type="GO" id="GO:0000162">
    <property type="term" value="P:L-tryptophan biosynthetic process"/>
    <property type="evidence" value="ECO:0007669"/>
    <property type="project" value="UniProtKB-UniRule"/>
</dbReference>
<evidence type="ECO:0000256" key="4">
    <source>
        <dbReference type="ARBA" id="ARBA00022679"/>
    </source>
</evidence>
<keyword evidence="2 9" id="KW-0028">Amino-acid biosynthesis</keyword>
<feature type="domain" description="Glycosyl transferase family 3" evidence="11">
    <location>
        <begin position="141"/>
        <end position="394"/>
    </location>
</feature>
<feature type="binding site" evidence="9">
    <location>
        <position position="233"/>
    </location>
    <ligand>
        <name>anthranilate</name>
        <dbReference type="ChEBI" id="CHEBI:16567"/>
        <label>2</label>
    </ligand>
</feature>
<feature type="binding site" evidence="9">
    <location>
        <position position="187"/>
    </location>
    <ligand>
        <name>5-phospho-alpha-D-ribose 1-diphosphate</name>
        <dbReference type="ChEBI" id="CHEBI:58017"/>
    </ligand>
</feature>
<evidence type="ECO:0000256" key="6">
    <source>
        <dbReference type="ARBA" id="ARBA00023141"/>
    </source>
</evidence>
<evidence type="ECO:0000259" key="11">
    <source>
        <dbReference type="Pfam" id="PF00591"/>
    </source>
</evidence>
<dbReference type="InterPro" id="IPR035902">
    <property type="entry name" value="Nuc_phospho_transferase"/>
</dbReference>
<dbReference type="Gene3D" id="1.20.970.10">
    <property type="entry name" value="Transferase, Pyrimidine Nucleoside Phosphorylase, Chain C"/>
    <property type="match status" value="1"/>
</dbReference>
<comment type="pathway">
    <text evidence="1 9">Amino-acid biosynthesis; L-tryptophan biosynthesis; L-tryptophan from chorismate: step 2/5.</text>
</comment>
<feature type="region of interest" description="Disordered" evidence="10">
    <location>
        <begin position="1"/>
        <end position="43"/>
    </location>
</feature>
<keyword evidence="5 9" id="KW-0822">Tryptophan biosynthesis</keyword>
<dbReference type="FunFam" id="3.40.1030.10:FF:000002">
    <property type="entry name" value="Anthranilate phosphoribosyltransferase"/>
    <property type="match status" value="1"/>
</dbReference>
<dbReference type="Pfam" id="PF00591">
    <property type="entry name" value="Glycos_transf_3"/>
    <property type="match status" value="1"/>
</dbReference>
<name>A0A6L7F4J5_9ACTN</name>
<evidence type="ECO:0000313" key="13">
    <source>
        <dbReference type="EMBL" id="MXG92143.1"/>
    </source>
</evidence>
<dbReference type="AlphaFoldDB" id="A0A6L7F4J5"/>
<dbReference type="InterPro" id="IPR036320">
    <property type="entry name" value="Glycosyl_Trfase_fam3_N_dom_sf"/>
</dbReference>
<keyword evidence="6 9" id="KW-0057">Aromatic amino acid biosynthesis</keyword>
<feature type="binding site" evidence="9">
    <location>
        <begin position="157"/>
        <end position="160"/>
    </location>
    <ligand>
        <name>5-phospho-alpha-D-ribose 1-diphosphate</name>
        <dbReference type="ChEBI" id="CHEBI:58017"/>
    </ligand>
</feature>
<comment type="subunit">
    <text evidence="9">Homodimer.</text>
</comment>
<dbReference type="InterPro" id="IPR017459">
    <property type="entry name" value="Glycosyl_Trfase_fam3_N_dom"/>
</dbReference>
<dbReference type="UniPathway" id="UPA00035">
    <property type="reaction ID" value="UER00041"/>
</dbReference>
<dbReference type="InterPro" id="IPR005940">
    <property type="entry name" value="Anthranilate_Pribosyl_Tfrase"/>
</dbReference>
<dbReference type="PANTHER" id="PTHR43285:SF2">
    <property type="entry name" value="ANTHRANILATE PHOSPHORIBOSYLTRANSFERASE"/>
    <property type="match status" value="1"/>
</dbReference>
<evidence type="ECO:0000256" key="2">
    <source>
        <dbReference type="ARBA" id="ARBA00022605"/>
    </source>
</evidence>
<evidence type="ECO:0000256" key="10">
    <source>
        <dbReference type="SAM" id="MobiDB-lite"/>
    </source>
</evidence>
<dbReference type="Pfam" id="PF02885">
    <property type="entry name" value="Glycos_trans_3N"/>
    <property type="match status" value="1"/>
</dbReference>
<dbReference type="InterPro" id="IPR000312">
    <property type="entry name" value="Glycosyl_Trfase_fam3"/>
</dbReference>
<evidence type="ECO:0000313" key="14">
    <source>
        <dbReference type="Proteomes" id="UP000473325"/>
    </source>
</evidence>
<dbReference type="SUPFAM" id="SSF52418">
    <property type="entry name" value="Nucleoside phosphorylase/phosphoribosyltransferase catalytic domain"/>
    <property type="match status" value="1"/>
</dbReference>
<comment type="similarity">
    <text evidence="8">In the C-terminal section; belongs to the anthranilate phosphoribosyltransferase family.</text>
</comment>
<sequence>MPAAAGAHRTAAGRLARDVVAGRRGGAAPDRPDPARRDRAGSAAPARALDHLLTVSTAASTAASTPAPTWAEVLGSLVSGADLSQAQASWAMGEILSGEATPAQIAGFAVALRAKGETVEEVSGLVAAMHAAATPISVPGRLLDVVGTGGDRSMSVNISTMSAIVAAGAGARVVKHGNRSASSQSGSADVLERLGVRLDLPADRVAAIADEAGITFLFAAAFNPAMRHTAVPRRELGIGTTFNFLGPLANPARPAANAIGVADPRMAPVLAGVLAARGADAWVFTGDDGLDELTTTTTSTLHVVHDGQVSTATVDPRAHGIAPATPDDLRGGGPDHNADVVRRLLAGESGPVRDAVLLNAGAALAVYDSPGEPVDDSLAAGIARAAESVDSGAAAAALERWVAASSA</sequence>
<gene>
    <name evidence="9 13" type="primary">trpD</name>
    <name evidence="13" type="ORF">GRQ65_21595</name>
</gene>
<feature type="binding site" evidence="9">
    <location>
        <begin position="150"/>
        <end position="151"/>
    </location>
    <ligand>
        <name>5-phospho-alpha-D-ribose 1-diphosphate</name>
        <dbReference type="ChEBI" id="CHEBI:58017"/>
    </ligand>
</feature>
<comment type="caution">
    <text evidence="9">Lacks conserved residue(s) required for the propagation of feature annotation.</text>
</comment>
<dbReference type="HAMAP" id="MF_00211">
    <property type="entry name" value="TrpD"/>
    <property type="match status" value="1"/>
</dbReference>
<evidence type="ECO:0000256" key="7">
    <source>
        <dbReference type="ARBA" id="ARBA00052328"/>
    </source>
</evidence>
<keyword evidence="4 9" id="KW-0808">Transferase</keyword>
<accession>A0A6L7F4J5</accession>
<evidence type="ECO:0000256" key="3">
    <source>
        <dbReference type="ARBA" id="ARBA00022676"/>
    </source>
</evidence>
<keyword evidence="3 9" id="KW-0328">Glycosyltransferase</keyword>
<dbReference type="Proteomes" id="UP000473325">
    <property type="component" value="Unassembled WGS sequence"/>
</dbReference>
<evidence type="ECO:0000259" key="12">
    <source>
        <dbReference type="Pfam" id="PF02885"/>
    </source>
</evidence>
<comment type="catalytic activity">
    <reaction evidence="7 9">
        <text>N-(5-phospho-beta-D-ribosyl)anthranilate + diphosphate = 5-phospho-alpha-D-ribose 1-diphosphate + anthranilate</text>
        <dbReference type="Rhea" id="RHEA:11768"/>
        <dbReference type="ChEBI" id="CHEBI:16567"/>
        <dbReference type="ChEBI" id="CHEBI:18277"/>
        <dbReference type="ChEBI" id="CHEBI:33019"/>
        <dbReference type="ChEBI" id="CHEBI:58017"/>
        <dbReference type="EC" id="2.4.2.18"/>
    </reaction>
</comment>
<feature type="binding site" evidence="9">
    <location>
        <position position="147"/>
    </location>
    <ligand>
        <name>anthranilate</name>
        <dbReference type="ChEBI" id="CHEBI:16567"/>
        <label>1</label>
    </ligand>
</feature>
<dbReference type="SUPFAM" id="SSF47648">
    <property type="entry name" value="Nucleoside phosphorylase/phosphoribosyltransferase N-terminal domain"/>
    <property type="match status" value="1"/>
</dbReference>
<dbReference type="EC" id="2.4.2.18" evidence="9"/>
<protein>
    <recommendedName>
        <fullName evidence="9">Anthranilate phosphoribosyltransferase</fullName>
        <ecNumber evidence="9">2.4.2.18</ecNumber>
    </recommendedName>
</protein>
<feature type="binding site" evidence="9">
    <location>
        <position position="292"/>
    </location>
    <ligand>
        <name>Mg(2+)</name>
        <dbReference type="ChEBI" id="CHEBI:18420"/>
        <label>1</label>
    </ligand>
</feature>
<dbReference type="PANTHER" id="PTHR43285">
    <property type="entry name" value="ANTHRANILATE PHOSPHORIBOSYLTRANSFERASE"/>
    <property type="match status" value="1"/>
</dbReference>
<evidence type="ECO:0000256" key="8">
    <source>
        <dbReference type="ARBA" id="ARBA00061188"/>
    </source>
</evidence>